<reference evidence="1" key="2">
    <citation type="submission" date="2019-07" db="EMBL/GenBank/DDBJ databases">
        <authorList>
            <person name="Seetharam A."/>
            <person name="Woodhouse M."/>
            <person name="Cannon E."/>
        </authorList>
    </citation>
    <scope>NUCLEOTIDE SEQUENCE [LARGE SCALE GENOMIC DNA]</scope>
    <source>
        <strain evidence="1">cv. B73</strain>
    </source>
</reference>
<name>A0A804Q937_MAIZE</name>
<sequence length="187" mass="20002">MAAVRPSSISSRDAQFPPMALFLGHCFPSREFPLLSTSSSSSMVASCSDPISLLGSRPCLAPSLLSTSPYRAVLISLLRAILLGSIPQRPASSLLAVLWSPPCTKPWSSYARAVPSSPPTSACLAAARPWQPLPLCSRPSSFPAVEILCARVLCVSKLWSPFPLPSSCRAWIQPQPRPCSALCLRAR</sequence>
<dbReference type="Gramene" id="Zm00001eb310190_T001">
    <property type="protein sequence ID" value="Zm00001eb310190_P001"/>
    <property type="gene ID" value="Zm00001eb310190"/>
</dbReference>
<dbReference type="InParanoid" id="A0A804Q937"/>
<accession>A0A804Q937</accession>
<protein>
    <submittedName>
        <fullName evidence="1">Uncharacterized protein</fullName>
    </submittedName>
</protein>
<organism evidence="1 2">
    <name type="scientific">Zea mays</name>
    <name type="common">Maize</name>
    <dbReference type="NCBI Taxonomy" id="4577"/>
    <lineage>
        <taxon>Eukaryota</taxon>
        <taxon>Viridiplantae</taxon>
        <taxon>Streptophyta</taxon>
        <taxon>Embryophyta</taxon>
        <taxon>Tracheophyta</taxon>
        <taxon>Spermatophyta</taxon>
        <taxon>Magnoliopsida</taxon>
        <taxon>Liliopsida</taxon>
        <taxon>Poales</taxon>
        <taxon>Poaceae</taxon>
        <taxon>PACMAD clade</taxon>
        <taxon>Panicoideae</taxon>
        <taxon>Andropogonodae</taxon>
        <taxon>Andropogoneae</taxon>
        <taxon>Tripsacinae</taxon>
        <taxon>Zea</taxon>
    </lineage>
</organism>
<dbReference type="EnsemblPlants" id="Zm00001eb310190_T001">
    <property type="protein sequence ID" value="Zm00001eb310190_P001"/>
    <property type="gene ID" value="Zm00001eb310190"/>
</dbReference>
<reference evidence="1" key="3">
    <citation type="submission" date="2021-05" db="UniProtKB">
        <authorList>
            <consortium name="EnsemblPlants"/>
        </authorList>
    </citation>
    <scope>IDENTIFICATION</scope>
    <source>
        <strain evidence="1">cv. B73</strain>
    </source>
</reference>
<evidence type="ECO:0000313" key="2">
    <source>
        <dbReference type="Proteomes" id="UP000007305"/>
    </source>
</evidence>
<dbReference type="AlphaFoldDB" id="A0A804Q937"/>
<keyword evidence="2" id="KW-1185">Reference proteome</keyword>
<proteinExistence type="predicted"/>
<dbReference type="Proteomes" id="UP000007305">
    <property type="component" value="Chromosome 7"/>
</dbReference>
<evidence type="ECO:0000313" key="1">
    <source>
        <dbReference type="EnsemblPlants" id="Zm00001eb310190_P001"/>
    </source>
</evidence>
<reference evidence="2" key="1">
    <citation type="submission" date="2015-12" db="EMBL/GenBank/DDBJ databases">
        <title>Update maize B73 reference genome by single molecule sequencing technologies.</title>
        <authorList>
            <consortium name="Maize Genome Sequencing Project"/>
            <person name="Ware D."/>
        </authorList>
    </citation>
    <scope>NUCLEOTIDE SEQUENCE [LARGE SCALE GENOMIC DNA]</scope>
    <source>
        <strain evidence="2">cv. B73</strain>
    </source>
</reference>